<feature type="transmembrane region" description="Helical" evidence="5">
    <location>
        <begin position="6"/>
        <end position="23"/>
    </location>
</feature>
<accession>A0A523TAX8</accession>
<evidence type="ECO:0000313" key="9">
    <source>
        <dbReference type="Proteomes" id="UP000316517"/>
    </source>
</evidence>
<dbReference type="CDD" id="cd07989">
    <property type="entry name" value="LPLAT_AGPAT-like"/>
    <property type="match status" value="1"/>
</dbReference>
<dbReference type="PANTHER" id="PTHR10434:SF11">
    <property type="entry name" value="1-ACYL-SN-GLYCEROL-3-PHOSPHATE ACYLTRANSFERASE"/>
    <property type="match status" value="1"/>
</dbReference>
<dbReference type="GO" id="GO:0016020">
    <property type="term" value="C:membrane"/>
    <property type="evidence" value="ECO:0007669"/>
    <property type="project" value="InterPro"/>
</dbReference>
<dbReference type="EC" id="2.3.1.51" evidence="4"/>
<comment type="caution">
    <text evidence="7">The sequence shown here is derived from an EMBL/GenBank/DDBJ whole genome shotgun (WGS) entry which is preliminary data.</text>
</comment>
<dbReference type="Pfam" id="PF01553">
    <property type="entry name" value="Acyltransferase"/>
    <property type="match status" value="1"/>
</dbReference>
<dbReference type="NCBIfam" id="TIGR00530">
    <property type="entry name" value="AGP_acyltrn"/>
    <property type="match status" value="1"/>
</dbReference>
<sequence>MKETPLWYYFLWGLVLIIFKVSFRIKIRGKGNIPSRGPLVLASNHLSYLDPVVLGLLTPRRMNFMAKEELFKNSLFRLLITQLGAFPLKRERGHRPAYERALAILRGGGVLILFPEGTRARDGKLGHLREGAIRIALRAGVPLVPVVIRGTDKILPRGKGTIRLGKIKVQIGKPLAAVKLDKNKDFKRKADEFLSSLNKRMRKLSDELCRG</sequence>
<organism evidence="7 9">
    <name type="scientific">Aerophobetes bacterium</name>
    <dbReference type="NCBI Taxonomy" id="2030807"/>
    <lineage>
        <taxon>Bacteria</taxon>
        <taxon>Candidatus Aerophobota</taxon>
    </lineage>
</organism>
<protein>
    <recommendedName>
        <fullName evidence="4">1-acyl-sn-glycerol-3-phosphate acyltransferase</fullName>
        <ecNumber evidence="4">2.3.1.51</ecNumber>
    </recommendedName>
</protein>
<keyword evidence="5" id="KW-0812">Transmembrane</keyword>
<keyword evidence="4" id="KW-0594">Phospholipid biosynthesis</keyword>
<reference evidence="9 10" key="1">
    <citation type="submission" date="2019-03" db="EMBL/GenBank/DDBJ databases">
        <title>Metabolic potential of uncultured bacteria and archaea associated with petroleum seepage in deep-sea sediments.</title>
        <authorList>
            <person name="Dong X."/>
            <person name="Hubert C."/>
        </authorList>
    </citation>
    <scope>NUCLEOTIDE SEQUENCE [LARGE SCALE GENOMIC DNA]</scope>
    <source>
        <strain evidence="8">E29_bin78</strain>
        <strain evidence="7">E44_bin3</strain>
    </source>
</reference>
<dbReference type="EMBL" id="SOJT01000184">
    <property type="protein sequence ID" value="TET27482.1"/>
    <property type="molecule type" value="Genomic_DNA"/>
</dbReference>
<comment type="domain">
    <text evidence="4">The HXXXXD motif is essential for acyltransferase activity and may constitute the binding site for the phosphate moiety of the glycerol-3-phosphate.</text>
</comment>
<dbReference type="Proteomes" id="UP000316517">
    <property type="component" value="Unassembled WGS sequence"/>
</dbReference>
<keyword evidence="3 4" id="KW-0012">Acyltransferase</keyword>
<dbReference type="InterPro" id="IPR002123">
    <property type="entry name" value="Plipid/glycerol_acylTrfase"/>
</dbReference>
<keyword evidence="4" id="KW-1208">Phospholipid metabolism</keyword>
<evidence type="ECO:0000256" key="1">
    <source>
        <dbReference type="ARBA" id="ARBA00008655"/>
    </source>
</evidence>
<proteinExistence type="inferred from homology"/>
<keyword evidence="2 4" id="KW-0808">Transferase</keyword>
<keyword evidence="4" id="KW-0443">Lipid metabolism</keyword>
<evidence type="ECO:0000313" key="8">
    <source>
        <dbReference type="EMBL" id="TET46150.1"/>
    </source>
</evidence>
<dbReference type="Proteomes" id="UP000320679">
    <property type="component" value="Unassembled WGS sequence"/>
</dbReference>
<dbReference type="SUPFAM" id="SSF69593">
    <property type="entry name" value="Glycerol-3-phosphate (1)-acyltransferase"/>
    <property type="match status" value="1"/>
</dbReference>
<evidence type="ECO:0000259" key="6">
    <source>
        <dbReference type="SMART" id="SM00563"/>
    </source>
</evidence>
<keyword evidence="5" id="KW-0472">Membrane</keyword>
<keyword evidence="4" id="KW-0444">Lipid biosynthesis</keyword>
<dbReference type="GO" id="GO:0006654">
    <property type="term" value="P:phosphatidic acid biosynthetic process"/>
    <property type="evidence" value="ECO:0007669"/>
    <property type="project" value="TreeGrafter"/>
</dbReference>
<feature type="domain" description="Phospholipid/glycerol acyltransferase" evidence="6">
    <location>
        <begin position="39"/>
        <end position="151"/>
    </location>
</feature>
<gene>
    <name evidence="8" type="ORF">E3J59_03315</name>
    <name evidence="7" type="ORF">E3J68_04240</name>
</gene>
<comment type="similarity">
    <text evidence="1 4">Belongs to the 1-acyl-sn-glycerol-3-phosphate acyltransferase family.</text>
</comment>
<comment type="catalytic activity">
    <reaction evidence="4">
        <text>a 1-acyl-sn-glycero-3-phosphate + an acyl-CoA = a 1,2-diacyl-sn-glycero-3-phosphate + CoA</text>
        <dbReference type="Rhea" id="RHEA:19709"/>
        <dbReference type="ChEBI" id="CHEBI:57287"/>
        <dbReference type="ChEBI" id="CHEBI:57970"/>
        <dbReference type="ChEBI" id="CHEBI:58342"/>
        <dbReference type="ChEBI" id="CHEBI:58608"/>
        <dbReference type="EC" id="2.3.1.51"/>
    </reaction>
</comment>
<evidence type="ECO:0000313" key="10">
    <source>
        <dbReference type="Proteomes" id="UP000320679"/>
    </source>
</evidence>
<dbReference type="GO" id="GO:0003841">
    <property type="term" value="F:1-acylglycerol-3-phosphate O-acyltransferase activity"/>
    <property type="evidence" value="ECO:0007669"/>
    <property type="project" value="UniProtKB-UniRule"/>
</dbReference>
<dbReference type="EMBL" id="SOJK01000141">
    <property type="protein sequence ID" value="TET46150.1"/>
    <property type="molecule type" value="Genomic_DNA"/>
</dbReference>
<dbReference type="AlphaFoldDB" id="A0A523TAX8"/>
<evidence type="ECO:0000313" key="7">
    <source>
        <dbReference type="EMBL" id="TET27482.1"/>
    </source>
</evidence>
<evidence type="ECO:0000256" key="5">
    <source>
        <dbReference type="SAM" id="Phobius"/>
    </source>
</evidence>
<keyword evidence="5" id="KW-1133">Transmembrane helix</keyword>
<dbReference type="SMART" id="SM00563">
    <property type="entry name" value="PlsC"/>
    <property type="match status" value="1"/>
</dbReference>
<dbReference type="InterPro" id="IPR004552">
    <property type="entry name" value="AGP_acyltrans"/>
</dbReference>
<dbReference type="PANTHER" id="PTHR10434">
    <property type="entry name" value="1-ACYL-SN-GLYCEROL-3-PHOSPHATE ACYLTRANSFERASE"/>
    <property type="match status" value="1"/>
</dbReference>
<name>A0A523TAX8_UNCAE</name>
<evidence type="ECO:0000256" key="2">
    <source>
        <dbReference type="ARBA" id="ARBA00022679"/>
    </source>
</evidence>
<evidence type="ECO:0000256" key="3">
    <source>
        <dbReference type="ARBA" id="ARBA00023315"/>
    </source>
</evidence>
<evidence type="ECO:0000256" key="4">
    <source>
        <dbReference type="RuleBase" id="RU361267"/>
    </source>
</evidence>